<dbReference type="AlphaFoldDB" id="A0AA38LSV9"/>
<proteinExistence type="predicted"/>
<dbReference type="InterPro" id="IPR012349">
    <property type="entry name" value="Split_barrel_FMN-bd"/>
</dbReference>
<protein>
    <recommendedName>
        <fullName evidence="2">General stress protein FMN-binding split barrel domain-containing protein</fullName>
    </recommendedName>
</protein>
<evidence type="ECO:0000256" key="1">
    <source>
        <dbReference type="SAM" id="MobiDB-lite"/>
    </source>
</evidence>
<evidence type="ECO:0000313" key="4">
    <source>
        <dbReference type="Proteomes" id="UP001164286"/>
    </source>
</evidence>
<dbReference type="GeneID" id="77724943"/>
<dbReference type="EMBL" id="JAKWFO010000008">
    <property type="protein sequence ID" value="KAI9633763.1"/>
    <property type="molecule type" value="Genomic_DNA"/>
</dbReference>
<feature type="domain" description="General stress protein FMN-binding split barrel" evidence="2">
    <location>
        <begin position="25"/>
        <end position="172"/>
    </location>
</feature>
<keyword evidence="4" id="KW-1185">Reference proteome</keyword>
<dbReference type="SUPFAM" id="SSF50475">
    <property type="entry name" value="FMN-binding split barrel"/>
    <property type="match status" value="1"/>
</dbReference>
<dbReference type="InterPro" id="IPR038725">
    <property type="entry name" value="YdaG_split_barrel_FMN-bd"/>
</dbReference>
<evidence type="ECO:0000313" key="3">
    <source>
        <dbReference type="EMBL" id="KAI9633763.1"/>
    </source>
</evidence>
<dbReference type="RefSeq" id="XP_052943540.1">
    <property type="nucleotide sequence ID" value="XM_053085742.1"/>
</dbReference>
<gene>
    <name evidence="3" type="ORF">MKK02DRAFT_17157</name>
</gene>
<dbReference type="Pfam" id="PF16242">
    <property type="entry name" value="Pyrid_ox_like"/>
    <property type="match status" value="1"/>
</dbReference>
<accession>A0AA38LSV9</accession>
<evidence type="ECO:0000259" key="2">
    <source>
        <dbReference type="Pfam" id="PF16242"/>
    </source>
</evidence>
<reference evidence="3" key="1">
    <citation type="journal article" date="2022" name="G3 (Bethesda)">
        <title>High quality genome of the basidiomycete yeast Dioszegia hungarica PDD-24b-2 isolated from cloud water.</title>
        <authorList>
            <person name="Jarrige D."/>
            <person name="Haridas S."/>
            <person name="Bleykasten-Grosshans C."/>
            <person name="Joly M."/>
            <person name="Nadalig T."/>
            <person name="Sancelme M."/>
            <person name="Vuilleumier S."/>
            <person name="Grigoriev I.V."/>
            <person name="Amato P."/>
            <person name="Bringel F."/>
        </authorList>
    </citation>
    <scope>NUCLEOTIDE SEQUENCE</scope>
    <source>
        <strain evidence="3">PDD-24b-2</strain>
    </source>
</reference>
<comment type="caution">
    <text evidence="3">The sequence shown here is derived from an EMBL/GenBank/DDBJ whole genome shotgun (WGS) entry which is preliminary data.</text>
</comment>
<name>A0AA38LSV9_9TREE</name>
<dbReference type="PANTHER" id="PTHR34818">
    <property type="entry name" value="PROTEIN BLI-3"/>
    <property type="match status" value="1"/>
</dbReference>
<feature type="region of interest" description="Disordered" evidence="1">
    <location>
        <begin position="1"/>
        <end position="21"/>
    </location>
</feature>
<dbReference type="InterPro" id="IPR052917">
    <property type="entry name" value="Stress-Dev_Protein"/>
</dbReference>
<sequence>MSDSYSKTASEEPGLTQKLTDARTFLGNHKTVLLTTRAPNGALHARTMAVAEITPDWKFRFIYDNESYKEKEVDNDNHCNIAVDGTEKNDGWISISGKASRTNDEKIVEKLFNPTTKAWFGDKGDGVHNGTPSDPRVAVMEIQVDEIRHFHQVKTLVGMAVDVVSSAVGGSTAKPGEIRTITGEEIKAAWSKGELKEA</sequence>
<organism evidence="3 4">
    <name type="scientific">Dioszegia hungarica</name>
    <dbReference type="NCBI Taxonomy" id="4972"/>
    <lineage>
        <taxon>Eukaryota</taxon>
        <taxon>Fungi</taxon>
        <taxon>Dikarya</taxon>
        <taxon>Basidiomycota</taxon>
        <taxon>Agaricomycotina</taxon>
        <taxon>Tremellomycetes</taxon>
        <taxon>Tremellales</taxon>
        <taxon>Bulleribasidiaceae</taxon>
        <taxon>Dioszegia</taxon>
    </lineage>
</organism>
<dbReference type="Gene3D" id="2.30.110.10">
    <property type="entry name" value="Electron Transport, Fmn-binding Protein, Chain A"/>
    <property type="match status" value="1"/>
</dbReference>
<dbReference type="PANTHER" id="PTHR34818:SF1">
    <property type="entry name" value="PROTEIN BLI-3"/>
    <property type="match status" value="1"/>
</dbReference>
<dbReference type="Proteomes" id="UP001164286">
    <property type="component" value="Unassembled WGS sequence"/>
</dbReference>